<dbReference type="EMBL" id="CP020946">
    <property type="protein sequence ID" value="ASD63448.1"/>
    <property type="molecule type" value="Genomic_DNA"/>
</dbReference>
<evidence type="ECO:0000313" key="2">
    <source>
        <dbReference type="EMBL" id="ASD63448.1"/>
    </source>
</evidence>
<proteinExistence type="predicted"/>
<organism evidence="2 3">
    <name type="scientific">Bdellovibrio bacteriovorus</name>
    <dbReference type="NCBI Taxonomy" id="959"/>
    <lineage>
        <taxon>Bacteria</taxon>
        <taxon>Pseudomonadati</taxon>
        <taxon>Bdellovibrionota</taxon>
        <taxon>Bdellovibrionia</taxon>
        <taxon>Bdellovibrionales</taxon>
        <taxon>Pseudobdellovibrionaceae</taxon>
        <taxon>Bdellovibrio</taxon>
    </lineage>
</organism>
<name>A0A1Z3N7L6_BDEBC</name>
<evidence type="ECO:0000313" key="3">
    <source>
        <dbReference type="Proteomes" id="UP000197003"/>
    </source>
</evidence>
<dbReference type="AlphaFoldDB" id="A0A1Z3N7L6"/>
<gene>
    <name evidence="2" type="ORF">B9G79_07630</name>
</gene>
<dbReference type="Proteomes" id="UP000197003">
    <property type="component" value="Chromosome"/>
</dbReference>
<reference evidence="2 3" key="1">
    <citation type="submission" date="2017-04" db="EMBL/GenBank/DDBJ databases">
        <title>Whole genome sequence of Bdellovibrio bacteriovorus strain SSB218315.</title>
        <authorList>
            <person name="Oyedara O."/>
            <person name="Rodriguez-Perez M.A."/>
        </authorList>
    </citation>
    <scope>NUCLEOTIDE SEQUENCE [LARGE SCALE GENOMIC DNA]</scope>
    <source>
        <strain evidence="2 3">SSB218315</strain>
    </source>
</reference>
<feature type="chain" id="PRO_5012825662" evidence="1">
    <location>
        <begin position="26"/>
        <end position="168"/>
    </location>
</feature>
<keyword evidence="1" id="KW-0732">Signal</keyword>
<sequence>MEGGFMFTKSLLAAFTTLFITTALAYPNVGDKVSWTGTMSTVSGETNAVKITKEVIGHDEKKNIWKIKIEAVVGTEKTSETMEISDLYSPAKYKALIVDCVKNGGTLEKLIAPAGTYDTCKMSMTMADGTMVERWWGDIPFGVVSKNTRDSGKMPISKPDLNSIIAGL</sequence>
<feature type="signal peptide" evidence="1">
    <location>
        <begin position="1"/>
        <end position="25"/>
    </location>
</feature>
<protein>
    <submittedName>
        <fullName evidence="2">Uncharacterized protein</fullName>
    </submittedName>
</protein>
<dbReference type="OrthoDB" id="5292992at2"/>
<accession>A0A1Z3N7L6</accession>
<evidence type="ECO:0000256" key="1">
    <source>
        <dbReference type="SAM" id="SignalP"/>
    </source>
</evidence>